<evidence type="ECO:0000256" key="1">
    <source>
        <dbReference type="SAM" id="MobiDB-lite"/>
    </source>
</evidence>
<evidence type="ECO:0000313" key="3">
    <source>
        <dbReference type="Proteomes" id="UP000594638"/>
    </source>
</evidence>
<protein>
    <submittedName>
        <fullName evidence="2">Uncharacterized protein</fullName>
    </submittedName>
</protein>
<evidence type="ECO:0000313" key="2">
    <source>
        <dbReference type="EMBL" id="CAA3004354.1"/>
    </source>
</evidence>
<dbReference type="Proteomes" id="UP000594638">
    <property type="component" value="Unassembled WGS sequence"/>
</dbReference>
<comment type="caution">
    <text evidence="2">The sequence shown here is derived from an EMBL/GenBank/DDBJ whole genome shotgun (WGS) entry which is preliminary data.</text>
</comment>
<sequence>MAVEKLKGNVDRRRERGESLSSLDPKIDKMTKMIEALALEISKLKVEKHSGNGRVTNTFSPPNPNPCRRENEQLRILQRSKDANEDQRVKTPFQNPVMEEEQFEENYEIHYMEDK</sequence>
<feature type="compositionally biased region" description="Basic and acidic residues" evidence="1">
    <location>
        <begin position="78"/>
        <end position="89"/>
    </location>
</feature>
<feature type="compositionally biased region" description="Basic and acidic residues" evidence="1">
    <location>
        <begin position="1"/>
        <end position="18"/>
    </location>
</feature>
<reference evidence="2 3" key="1">
    <citation type="submission" date="2019-12" db="EMBL/GenBank/DDBJ databases">
        <authorList>
            <person name="Alioto T."/>
            <person name="Alioto T."/>
            <person name="Gomez Garrido J."/>
        </authorList>
    </citation>
    <scope>NUCLEOTIDE SEQUENCE [LARGE SCALE GENOMIC DNA]</scope>
</reference>
<feature type="region of interest" description="Disordered" evidence="1">
    <location>
        <begin position="78"/>
        <end position="102"/>
    </location>
</feature>
<accession>A0A8S0TFZ0</accession>
<dbReference type="AlphaFoldDB" id="A0A8S0TFZ0"/>
<name>A0A8S0TFZ0_OLEEU</name>
<dbReference type="EMBL" id="CACTIH010006187">
    <property type="protein sequence ID" value="CAA3004354.1"/>
    <property type="molecule type" value="Genomic_DNA"/>
</dbReference>
<gene>
    <name evidence="2" type="ORF">OLEA9_A022503</name>
</gene>
<organism evidence="2 3">
    <name type="scientific">Olea europaea subsp. europaea</name>
    <dbReference type="NCBI Taxonomy" id="158383"/>
    <lineage>
        <taxon>Eukaryota</taxon>
        <taxon>Viridiplantae</taxon>
        <taxon>Streptophyta</taxon>
        <taxon>Embryophyta</taxon>
        <taxon>Tracheophyta</taxon>
        <taxon>Spermatophyta</taxon>
        <taxon>Magnoliopsida</taxon>
        <taxon>eudicotyledons</taxon>
        <taxon>Gunneridae</taxon>
        <taxon>Pentapetalae</taxon>
        <taxon>asterids</taxon>
        <taxon>lamiids</taxon>
        <taxon>Lamiales</taxon>
        <taxon>Oleaceae</taxon>
        <taxon>Oleeae</taxon>
        <taxon>Olea</taxon>
    </lineage>
</organism>
<feature type="non-terminal residue" evidence="2">
    <location>
        <position position="115"/>
    </location>
</feature>
<proteinExistence type="predicted"/>
<dbReference type="Gramene" id="OE9A022503T1">
    <property type="protein sequence ID" value="OE9A022503C1"/>
    <property type="gene ID" value="OE9A022503"/>
</dbReference>
<feature type="region of interest" description="Disordered" evidence="1">
    <location>
        <begin position="1"/>
        <end position="24"/>
    </location>
</feature>
<keyword evidence="3" id="KW-1185">Reference proteome</keyword>